<protein>
    <recommendedName>
        <fullName evidence="12 13">DNA primase</fullName>
        <ecNumber evidence="12">2.7.7.101</ecNumber>
    </recommendedName>
</protein>
<feature type="zinc finger region" description="CHC2-type" evidence="12 14">
    <location>
        <begin position="40"/>
        <end position="64"/>
    </location>
</feature>
<dbReference type="HAMAP" id="MF_00974">
    <property type="entry name" value="DNA_primase_DnaG"/>
    <property type="match status" value="1"/>
</dbReference>
<dbReference type="GO" id="GO:0000428">
    <property type="term" value="C:DNA-directed RNA polymerase complex"/>
    <property type="evidence" value="ECO:0007669"/>
    <property type="project" value="UniProtKB-KW"/>
</dbReference>
<dbReference type="GO" id="GO:0005737">
    <property type="term" value="C:cytoplasm"/>
    <property type="evidence" value="ECO:0007669"/>
    <property type="project" value="TreeGrafter"/>
</dbReference>
<evidence type="ECO:0000256" key="10">
    <source>
        <dbReference type="ARBA" id="ARBA00023125"/>
    </source>
</evidence>
<dbReference type="Pfam" id="PF10410">
    <property type="entry name" value="DnaB_bind"/>
    <property type="match status" value="1"/>
</dbReference>
<dbReference type="InterPro" id="IPR019475">
    <property type="entry name" value="DNA_primase_DnaB-bd"/>
</dbReference>
<keyword evidence="10 12" id="KW-0238">DNA-binding</keyword>
<evidence type="ECO:0000313" key="18">
    <source>
        <dbReference type="Proteomes" id="UP000214588"/>
    </source>
</evidence>
<dbReference type="GO" id="GO:0008270">
    <property type="term" value="F:zinc ion binding"/>
    <property type="evidence" value="ECO:0007669"/>
    <property type="project" value="UniProtKB-UniRule"/>
</dbReference>
<dbReference type="GO" id="GO:0005524">
    <property type="term" value="F:ATP binding"/>
    <property type="evidence" value="ECO:0007669"/>
    <property type="project" value="InterPro"/>
</dbReference>
<dbReference type="InterPro" id="IPR006295">
    <property type="entry name" value="DNA_primase_DnaG"/>
</dbReference>
<dbReference type="PANTHER" id="PTHR30313">
    <property type="entry name" value="DNA PRIMASE"/>
    <property type="match status" value="1"/>
</dbReference>
<dbReference type="Pfam" id="PF08278">
    <property type="entry name" value="DnaG_DnaB_bind"/>
    <property type="match status" value="1"/>
</dbReference>
<keyword evidence="7 12" id="KW-0863">Zinc-finger</keyword>
<reference evidence="17 18" key="1">
    <citation type="submission" date="2017-06" db="EMBL/GenBank/DDBJ databases">
        <title>Draft Genome Sequence of Natranaerobius trueperi halophilic, alkalithermophilic bacteria from soda lakes.</title>
        <authorList>
            <person name="Zhao B."/>
        </authorList>
    </citation>
    <scope>NUCLEOTIDE SEQUENCE [LARGE SCALE GENOMIC DNA]</scope>
    <source>
        <strain evidence="17 18">DSM 18760</strain>
    </source>
</reference>
<feature type="compositionally biased region" description="Basic and acidic residues" evidence="15">
    <location>
        <begin position="444"/>
        <end position="460"/>
    </location>
</feature>
<dbReference type="CDD" id="cd03364">
    <property type="entry name" value="TOPRIM_DnaG_primases"/>
    <property type="match status" value="1"/>
</dbReference>
<feature type="region of interest" description="Disordered" evidence="15">
    <location>
        <begin position="436"/>
        <end position="469"/>
    </location>
</feature>
<comment type="domain">
    <text evidence="12">Contains an N-terminal zinc-binding domain, a central core domain that contains the primase activity, and a C-terminal DnaB-binding domain.</text>
</comment>
<evidence type="ECO:0000256" key="1">
    <source>
        <dbReference type="ARBA" id="ARBA00022478"/>
    </source>
</evidence>
<dbReference type="Pfam" id="PF01807">
    <property type="entry name" value="Zn_ribbon_DnaG"/>
    <property type="match status" value="1"/>
</dbReference>
<dbReference type="GO" id="GO:0006269">
    <property type="term" value="P:DNA replication, synthesis of primer"/>
    <property type="evidence" value="ECO:0007669"/>
    <property type="project" value="UniProtKB-UniRule"/>
</dbReference>
<dbReference type="Proteomes" id="UP000214588">
    <property type="component" value="Unassembled WGS sequence"/>
</dbReference>
<dbReference type="FunFam" id="3.90.580.10:FF:000001">
    <property type="entry name" value="DNA primase"/>
    <property type="match status" value="1"/>
</dbReference>
<comment type="cofactor">
    <cofactor evidence="12 13 14">
        <name>Zn(2+)</name>
        <dbReference type="ChEBI" id="CHEBI:29105"/>
    </cofactor>
    <text evidence="12 13 14">Binds 1 zinc ion per monomer.</text>
</comment>
<evidence type="ECO:0000256" key="15">
    <source>
        <dbReference type="SAM" id="MobiDB-lite"/>
    </source>
</evidence>
<evidence type="ECO:0000256" key="13">
    <source>
        <dbReference type="PIRNR" id="PIRNR002811"/>
    </source>
</evidence>
<dbReference type="PIRSF" id="PIRSF002811">
    <property type="entry name" value="DnaG"/>
    <property type="match status" value="1"/>
</dbReference>
<evidence type="ECO:0000256" key="14">
    <source>
        <dbReference type="PIRSR" id="PIRSR002811-1"/>
    </source>
</evidence>
<feature type="domain" description="Toprim" evidence="16">
    <location>
        <begin position="263"/>
        <end position="344"/>
    </location>
</feature>
<dbReference type="InterPro" id="IPR016136">
    <property type="entry name" value="DNA_helicase_N/primase_C"/>
</dbReference>
<evidence type="ECO:0000256" key="7">
    <source>
        <dbReference type="ARBA" id="ARBA00022771"/>
    </source>
</evidence>
<dbReference type="SMART" id="SM00400">
    <property type="entry name" value="ZnF_CHCC"/>
    <property type="match status" value="1"/>
</dbReference>
<keyword evidence="3 12" id="KW-0808">Transferase</keyword>
<comment type="catalytic activity">
    <reaction evidence="12">
        <text>ssDNA + n NTP = ssDNA/pppN(pN)n-1 hybrid + (n-1) diphosphate.</text>
        <dbReference type="EC" id="2.7.7.101"/>
    </reaction>
</comment>
<evidence type="ECO:0000259" key="16">
    <source>
        <dbReference type="PROSITE" id="PS50880"/>
    </source>
</evidence>
<gene>
    <name evidence="12" type="primary">dnaG</name>
    <name evidence="17" type="ORF">CDO51_10615</name>
</gene>
<keyword evidence="5 12" id="KW-0235">DNA replication</keyword>
<dbReference type="InterPro" id="IPR002694">
    <property type="entry name" value="Znf_CHC2"/>
</dbReference>
<dbReference type="InterPro" id="IPR037068">
    <property type="entry name" value="DNA_primase_core_N_sf"/>
</dbReference>
<dbReference type="SMART" id="SM00493">
    <property type="entry name" value="TOPRIM"/>
    <property type="match status" value="1"/>
</dbReference>
<dbReference type="SUPFAM" id="SSF48024">
    <property type="entry name" value="N-terminal domain of DnaB helicase"/>
    <property type="match status" value="1"/>
</dbReference>
<dbReference type="SUPFAM" id="SSF56731">
    <property type="entry name" value="DNA primase core"/>
    <property type="match status" value="1"/>
</dbReference>
<comment type="caution">
    <text evidence="17">The sequence shown here is derived from an EMBL/GenBank/DDBJ whole genome shotgun (WGS) entry which is preliminary data.</text>
</comment>
<dbReference type="Pfam" id="PF08275">
    <property type="entry name" value="DNAG_N"/>
    <property type="match status" value="1"/>
</dbReference>
<dbReference type="InterPro" id="IPR050219">
    <property type="entry name" value="DnaG_primase"/>
</dbReference>
<dbReference type="InterPro" id="IPR013264">
    <property type="entry name" value="DNAG_N"/>
</dbReference>
<accession>A0A226BY80</accession>
<keyword evidence="11 12" id="KW-0804">Transcription</keyword>
<keyword evidence="9" id="KW-0460">Magnesium</keyword>
<dbReference type="PANTHER" id="PTHR30313:SF2">
    <property type="entry name" value="DNA PRIMASE"/>
    <property type="match status" value="1"/>
</dbReference>
<name>A0A226BY80_9FIRM</name>
<evidence type="ECO:0000256" key="6">
    <source>
        <dbReference type="ARBA" id="ARBA00022723"/>
    </source>
</evidence>
<sequence length="620" mass="72049">MTSQIPQEIIERIRQECDLVDIVSGYVNLKKYGKNYQGLCPFHNEKTPSFNVSPDKQLYYCFGCGAGGDVFNFIEEIEKLNFVESCEKLANLIGLNFTRDHSNQDISEELKEKESIKKINKYAANFFRYVLLKTETGKKARSYLQERGLNKETIDNFYLGYAPDSWRGLSDFLMKKGFPEELLIKAGLSNQNKQGTNIYDRFRDRIIFPIANQRGEILGFGGRLLKENDKQPKYLNSPETPVFNKRKILYGLNLAFKNIRKEEQAIIVEGYTDVIASYQEGVPIAVASLGTSLTEEQARIIKYNTNKVLIAYDADSAGESATLRGLELLQTMGLHVMVCELPKEYDPDDYIQKFGAEKFKLEIMDQAKPLIEYQLRQAAKNKNLDSIEGKKEYVQEVIPIISKIRSAVERESYLSEISKYIDVSFESLQSEFRDYTRKQQKNSRKMDKNGADRNNKEKTANSKSISKRPKKIKAEEELLSLMLHYPEYISNIKKHLYAEDFNSDTFVFLTHRMYKMADENHEIAITKILDGVRQFPEVERVVTELSMKEFPEIDNVDKFINDCVYKIKETQIKKQKNELQRELSEINPEHEPDKYREVLERLQMYIKMEKTKQWTLEEGG</sequence>
<dbReference type="SUPFAM" id="SSF57783">
    <property type="entry name" value="Zinc beta-ribbon"/>
    <property type="match status" value="1"/>
</dbReference>
<dbReference type="Gene3D" id="3.40.1360.10">
    <property type="match status" value="1"/>
</dbReference>
<evidence type="ECO:0000256" key="3">
    <source>
        <dbReference type="ARBA" id="ARBA00022679"/>
    </source>
</evidence>
<evidence type="ECO:0000313" key="17">
    <source>
        <dbReference type="EMBL" id="OWZ83077.1"/>
    </source>
</evidence>
<keyword evidence="4 12" id="KW-0548">Nucleotidyltransferase</keyword>
<keyword evidence="1 12" id="KW-0240">DNA-directed RNA polymerase</keyword>
<dbReference type="GO" id="GO:1990077">
    <property type="term" value="C:primosome complex"/>
    <property type="evidence" value="ECO:0007669"/>
    <property type="project" value="UniProtKB-KW"/>
</dbReference>
<comment type="subunit">
    <text evidence="12">Monomer. Interacts with DnaB.</text>
</comment>
<evidence type="ECO:0000256" key="11">
    <source>
        <dbReference type="ARBA" id="ARBA00023163"/>
    </source>
</evidence>
<dbReference type="EC" id="2.7.7.101" evidence="12"/>
<dbReference type="Gene3D" id="3.90.980.10">
    <property type="entry name" value="DNA primase, catalytic core, N-terminal domain"/>
    <property type="match status" value="1"/>
</dbReference>
<keyword evidence="8 12" id="KW-0862">Zinc</keyword>
<evidence type="ECO:0000256" key="2">
    <source>
        <dbReference type="ARBA" id="ARBA00022515"/>
    </source>
</evidence>
<comment type="function">
    <text evidence="12 13">RNA polymerase that catalyzes the synthesis of short RNA molecules used as primers for DNA polymerase during DNA replication.</text>
</comment>
<organism evidence="17 18">
    <name type="scientific">Natranaerobius trueperi</name>
    <dbReference type="NCBI Taxonomy" id="759412"/>
    <lineage>
        <taxon>Bacteria</taxon>
        <taxon>Bacillati</taxon>
        <taxon>Bacillota</taxon>
        <taxon>Clostridia</taxon>
        <taxon>Natranaerobiales</taxon>
        <taxon>Natranaerobiaceae</taxon>
        <taxon>Natranaerobius</taxon>
    </lineage>
</organism>
<dbReference type="NCBIfam" id="TIGR01391">
    <property type="entry name" value="dnaG"/>
    <property type="match status" value="1"/>
</dbReference>
<proteinExistence type="inferred from homology"/>
<dbReference type="Pfam" id="PF13155">
    <property type="entry name" value="Toprim_2"/>
    <property type="match status" value="1"/>
</dbReference>
<evidence type="ECO:0000256" key="4">
    <source>
        <dbReference type="ARBA" id="ARBA00022695"/>
    </source>
</evidence>
<dbReference type="InterPro" id="IPR034151">
    <property type="entry name" value="TOPRIM_DnaG_bac"/>
</dbReference>
<dbReference type="PROSITE" id="PS50880">
    <property type="entry name" value="TOPRIM"/>
    <property type="match status" value="1"/>
</dbReference>
<dbReference type="AlphaFoldDB" id="A0A226BY80"/>
<dbReference type="OrthoDB" id="9803773at2"/>
<dbReference type="FunFam" id="3.90.980.10:FF:000001">
    <property type="entry name" value="DNA primase"/>
    <property type="match status" value="1"/>
</dbReference>
<keyword evidence="2 12" id="KW-0639">Primosome</keyword>
<dbReference type="InterPro" id="IPR036185">
    <property type="entry name" value="DNA_heli_DnaB-like_N_sf"/>
</dbReference>
<evidence type="ECO:0000256" key="9">
    <source>
        <dbReference type="ARBA" id="ARBA00022842"/>
    </source>
</evidence>
<keyword evidence="18" id="KW-1185">Reference proteome</keyword>
<dbReference type="Gene3D" id="1.10.860.10">
    <property type="entry name" value="DNAb Helicase, Chain A"/>
    <property type="match status" value="1"/>
</dbReference>
<evidence type="ECO:0000256" key="8">
    <source>
        <dbReference type="ARBA" id="ARBA00022833"/>
    </source>
</evidence>
<comment type="similarity">
    <text evidence="12 13">Belongs to the DnaG primase family.</text>
</comment>
<dbReference type="GO" id="GO:0003899">
    <property type="term" value="F:DNA-directed RNA polymerase activity"/>
    <property type="evidence" value="ECO:0007669"/>
    <property type="project" value="UniProtKB-UniRule"/>
</dbReference>
<dbReference type="InterPro" id="IPR030846">
    <property type="entry name" value="DnaG_bac"/>
</dbReference>
<evidence type="ECO:0000256" key="5">
    <source>
        <dbReference type="ARBA" id="ARBA00022705"/>
    </source>
</evidence>
<dbReference type="InterPro" id="IPR036977">
    <property type="entry name" value="DNA_primase_Znf_CHC2"/>
</dbReference>
<dbReference type="RefSeq" id="WP_089024243.1">
    <property type="nucleotide sequence ID" value="NZ_NIQC01000028.1"/>
</dbReference>
<evidence type="ECO:0000256" key="12">
    <source>
        <dbReference type="HAMAP-Rule" id="MF_00974"/>
    </source>
</evidence>
<keyword evidence="6 12" id="KW-0479">Metal-binding</keyword>
<dbReference type="GO" id="GO:0003678">
    <property type="term" value="F:DNA helicase activity"/>
    <property type="evidence" value="ECO:0007669"/>
    <property type="project" value="InterPro"/>
</dbReference>
<dbReference type="InterPro" id="IPR006171">
    <property type="entry name" value="TOPRIM_dom"/>
</dbReference>
<dbReference type="Gene3D" id="3.90.580.10">
    <property type="entry name" value="Zinc finger, CHC2-type domain"/>
    <property type="match status" value="1"/>
</dbReference>
<dbReference type="InterPro" id="IPR013173">
    <property type="entry name" value="DNA_primase_DnaG_DnaB-bd_dom"/>
</dbReference>
<dbReference type="EMBL" id="NIQC01000028">
    <property type="protein sequence ID" value="OWZ83077.1"/>
    <property type="molecule type" value="Genomic_DNA"/>
</dbReference>
<dbReference type="GO" id="GO:0003677">
    <property type="term" value="F:DNA binding"/>
    <property type="evidence" value="ECO:0007669"/>
    <property type="project" value="UniProtKB-KW"/>
</dbReference>